<evidence type="ECO:0000256" key="1">
    <source>
        <dbReference type="SAM" id="MobiDB-lite"/>
    </source>
</evidence>
<reference evidence="3" key="1">
    <citation type="journal article" date="2012" name="MBio">
        <title>Comparative genome analysis of Trichophyton rubrum and related dermatophytes reveals candidate genes involved in infection.</title>
        <authorList>
            <person name="Martinez D.A."/>
            <person name="Oliver B.G."/>
            <person name="Graeser Y."/>
            <person name="Goldberg J.M."/>
            <person name="Li W."/>
            <person name="Martinez-Rossi N.M."/>
            <person name="Monod M."/>
            <person name="Shelest E."/>
            <person name="Barton R.C."/>
            <person name="Birch E."/>
            <person name="Brakhage A.A."/>
            <person name="Chen Z."/>
            <person name="Gurr S.J."/>
            <person name="Heiman D."/>
            <person name="Heitman J."/>
            <person name="Kosti I."/>
            <person name="Rossi A."/>
            <person name="Saif S."/>
            <person name="Samalova M."/>
            <person name="Saunders C.W."/>
            <person name="Shea T."/>
            <person name="Summerbell R.C."/>
            <person name="Xu J."/>
            <person name="Young S."/>
            <person name="Zeng Q."/>
            <person name="Birren B.W."/>
            <person name="Cuomo C.A."/>
            <person name="White T.C."/>
        </authorList>
    </citation>
    <scope>NUCLEOTIDE SEQUENCE [LARGE SCALE GENOMIC DNA]</scope>
    <source>
        <strain evidence="3">ATCC MYA-4604 / CBS 118893</strain>
    </source>
</reference>
<dbReference type="InParanoid" id="E4UZS9"/>
<feature type="compositionally biased region" description="Polar residues" evidence="1">
    <location>
        <begin position="1"/>
        <end position="14"/>
    </location>
</feature>
<feature type="compositionally biased region" description="Basic and acidic residues" evidence="1">
    <location>
        <begin position="234"/>
        <end position="244"/>
    </location>
</feature>
<dbReference type="HOGENOM" id="CLU_033002_1_0_1"/>
<dbReference type="VEuPathDB" id="FungiDB:MGYG_05867"/>
<dbReference type="EMBL" id="DS989826">
    <property type="protein sequence ID" value="EFR02866.1"/>
    <property type="molecule type" value="Genomic_DNA"/>
</dbReference>
<feature type="region of interest" description="Disordered" evidence="1">
    <location>
        <begin position="1"/>
        <end position="25"/>
    </location>
</feature>
<dbReference type="RefSeq" id="XP_003171320.1">
    <property type="nucleotide sequence ID" value="XM_003171272.1"/>
</dbReference>
<organism evidence="3">
    <name type="scientific">Arthroderma gypseum (strain ATCC MYA-4604 / CBS 118893)</name>
    <name type="common">Microsporum gypseum</name>
    <dbReference type="NCBI Taxonomy" id="535722"/>
    <lineage>
        <taxon>Eukaryota</taxon>
        <taxon>Fungi</taxon>
        <taxon>Dikarya</taxon>
        <taxon>Ascomycota</taxon>
        <taxon>Pezizomycotina</taxon>
        <taxon>Eurotiomycetes</taxon>
        <taxon>Eurotiomycetidae</taxon>
        <taxon>Onygenales</taxon>
        <taxon>Arthrodermataceae</taxon>
        <taxon>Nannizzia</taxon>
    </lineage>
</organism>
<dbReference type="OMA" id="CGIRKIW"/>
<dbReference type="InterPro" id="IPR037647">
    <property type="entry name" value="HIRIP3"/>
</dbReference>
<dbReference type="STRING" id="535722.E4UZS9"/>
<dbReference type="PANTHER" id="PTHR15410">
    <property type="entry name" value="HIRA-INTERACTING PROTEIN 3"/>
    <property type="match status" value="1"/>
</dbReference>
<feature type="region of interest" description="Disordered" evidence="1">
    <location>
        <begin position="75"/>
        <end position="251"/>
    </location>
</feature>
<dbReference type="GO" id="GO:0005634">
    <property type="term" value="C:nucleus"/>
    <property type="evidence" value="ECO:0007669"/>
    <property type="project" value="TreeGrafter"/>
</dbReference>
<feature type="compositionally biased region" description="Acidic residues" evidence="1">
    <location>
        <begin position="123"/>
        <end position="138"/>
    </location>
</feature>
<dbReference type="AlphaFoldDB" id="E4UZS9"/>
<evidence type="ECO:0008006" key="4">
    <source>
        <dbReference type="Google" id="ProtNLM"/>
    </source>
</evidence>
<name>E4UZS9_ARTGP</name>
<feature type="compositionally biased region" description="Low complexity" evidence="1">
    <location>
        <begin position="185"/>
        <end position="199"/>
    </location>
</feature>
<proteinExistence type="predicted"/>
<dbReference type="Proteomes" id="UP000002669">
    <property type="component" value="Unassembled WGS sequence"/>
</dbReference>
<sequence>MSDSESETRSTSGFRSAKDIEQGLRDTVANIYRSGNLDELTVKRVRLATEQSLGLEQGFLKAHEEWKRKSDEIIKDEVEIQENPPPKPAAAPKKPQLKKRASPKTQKASTPAKKRKKAPTVPSEEENDSISSEMDSDPEPVSKKKSKAPPVKGSRSKKAAKAITDSEEDNSVHSVDDNDGTSEPGAATKAAKVADAEGASESEMSVLIDEEPKPKPKRKKPAGPTVAQGKGKKLTSEKKRKEAVPEDPDQAEIKRLQGWLVKCGIRKVWGRELMGCSTPKEKIRHLKSMLKDAGMDGRYSIEKANRIREDRELKADLEAAQEGAKIWGANVDEEGESSKAGRSSRRIAKSFKQLDFLGQDDQDSESD</sequence>
<dbReference type="OrthoDB" id="552755at2759"/>
<evidence type="ECO:0000313" key="2">
    <source>
        <dbReference type="EMBL" id="EFR02866.1"/>
    </source>
</evidence>
<protein>
    <recommendedName>
        <fullName evidence="4">Transcriptional regulator</fullName>
    </recommendedName>
</protein>
<evidence type="ECO:0000313" key="3">
    <source>
        <dbReference type="Proteomes" id="UP000002669"/>
    </source>
</evidence>
<keyword evidence="3" id="KW-1185">Reference proteome</keyword>
<dbReference type="eggNOG" id="ENOG502S0AG">
    <property type="taxonomic scope" value="Eukaryota"/>
</dbReference>
<dbReference type="GeneID" id="10026568"/>
<accession>E4UZS9</accession>
<gene>
    <name evidence="2" type="ORF">MGYG_05867</name>
</gene>
<dbReference type="PANTHER" id="PTHR15410:SF2">
    <property type="entry name" value="HIRA-INTERACTING PROTEIN 3"/>
    <property type="match status" value="1"/>
</dbReference>